<feature type="region of interest" description="Disordered" evidence="1">
    <location>
        <begin position="1"/>
        <end position="25"/>
    </location>
</feature>
<protein>
    <submittedName>
        <fullName evidence="3">Hydrocarbon monooxygenase C subunit</fullName>
    </submittedName>
</protein>
<accession>A0A873QHC2</accession>
<dbReference type="EMBL" id="MW052773">
    <property type="protein sequence ID" value="QPA35666.1"/>
    <property type="molecule type" value="Genomic_DNA"/>
</dbReference>
<dbReference type="Gene3D" id="1.20.1050.50">
    <property type="entry name" value="Particulate methane monooxygenase subunit c2. Chain: C"/>
    <property type="match status" value="1"/>
</dbReference>
<evidence type="ECO:0000256" key="1">
    <source>
        <dbReference type="SAM" id="MobiDB-lite"/>
    </source>
</evidence>
<feature type="transmembrane region" description="Helical" evidence="2">
    <location>
        <begin position="31"/>
        <end position="53"/>
    </location>
</feature>
<dbReference type="InterPro" id="IPR023349">
    <property type="entry name" value="NH3_CH4_mOase_C_sf"/>
</dbReference>
<keyword evidence="2" id="KW-0812">Transmembrane</keyword>
<dbReference type="Pfam" id="PF04896">
    <property type="entry name" value="AmoC"/>
    <property type="match status" value="1"/>
</dbReference>
<reference evidence="3" key="1">
    <citation type="submission" date="2020-09" db="EMBL/GenBank/DDBJ databases">
        <authorList>
            <person name="Chen W."/>
            <person name="Faulkner N."/>
            <person name="Smith C."/>
            <person name="Hyman M."/>
        </authorList>
    </citation>
    <scope>NUCLEOTIDE SEQUENCE</scope>
    <source>
        <strain evidence="3">1A</strain>
    </source>
</reference>
<feature type="transmembrane region" description="Helical" evidence="2">
    <location>
        <begin position="159"/>
        <end position="181"/>
    </location>
</feature>
<feature type="transmembrane region" description="Helical" evidence="2">
    <location>
        <begin position="73"/>
        <end position="96"/>
    </location>
</feature>
<keyword evidence="2" id="KW-1133">Transmembrane helix</keyword>
<keyword evidence="3" id="KW-0560">Oxidoreductase</keyword>
<dbReference type="GO" id="GO:0004497">
    <property type="term" value="F:monooxygenase activity"/>
    <property type="evidence" value="ECO:0007669"/>
    <property type="project" value="UniProtKB-KW"/>
</dbReference>
<sequence length="297" mass="33086">MSTTERAKAHATASRSPKPTRKDTDFSVSRGGGVVGMVVAIGAILGLCLFWRGWQQAFAFSHGLDKNLPAFTYFWLTLLAFNLLVLPTVFAIWYLRMWKTAGNPSAQITRQQEGRRLWNLWLLTLAFTTAVYFGGSYFAEEDASWHQVVIRDTAFTPSHIVLFFGIFPLMIYLAAGIYIYGRTNLPHIYGGRRFPVSIGLIIGGSVLLLFQVAMNEFGHSFFTPEELFVAPLHWPFVIFGYLLAGMFAIWFETLPRIGELARQEQQEQAAQQGLAVEHRAVDADVSATGGAAHAQAT</sequence>
<name>A0A873QHC2_MYCME</name>
<proteinExistence type="predicted"/>
<dbReference type="InterPro" id="IPR006980">
    <property type="entry name" value="NH3_CH4_mOase_C"/>
</dbReference>
<keyword evidence="3" id="KW-0503">Monooxygenase</keyword>
<feature type="transmembrane region" description="Helical" evidence="2">
    <location>
        <begin position="193"/>
        <end position="212"/>
    </location>
</feature>
<evidence type="ECO:0000256" key="2">
    <source>
        <dbReference type="SAM" id="Phobius"/>
    </source>
</evidence>
<dbReference type="CDD" id="cd19412">
    <property type="entry name" value="pMMO-AMO_C"/>
    <property type="match status" value="1"/>
</dbReference>
<organism evidence="3">
    <name type="scientific">Mycolicibacterium mageritense</name>
    <name type="common">Mycobacterium mageritense</name>
    <dbReference type="NCBI Taxonomy" id="53462"/>
    <lineage>
        <taxon>Bacteria</taxon>
        <taxon>Bacillati</taxon>
        <taxon>Actinomycetota</taxon>
        <taxon>Actinomycetes</taxon>
        <taxon>Mycobacteriales</taxon>
        <taxon>Mycobacteriaceae</taxon>
        <taxon>Mycolicibacterium</taxon>
    </lineage>
</organism>
<gene>
    <name evidence="3" type="primary">hmoC</name>
</gene>
<feature type="transmembrane region" description="Helical" evidence="2">
    <location>
        <begin position="117"/>
        <end position="139"/>
    </location>
</feature>
<keyword evidence="2" id="KW-0472">Membrane</keyword>
<feature type="transmembrane region" description="Helical" evidence="2">
    <location>
        <begin position="232"/>
        <end position="251"/>
    </location>
</feature>
<evidence type="ECO:0000313" key="3">
    <source>
        <dbReference type="EMBL" id="QPA35666.1"/>
    </source>
</evidence>
<dbReference type="AlphaFoldDB" id="A0A873QHC2"/>